<dbReference type="PANTHER" id="PTHR33823">
    <property type="entry name" value="RNA POLYMERASE-BINDING TRANSCRIPTION FACTOR DKSA-RELATED"/>
    <property type="match status" value="1"/>
</dbReference>
<dbReference type="NCBIfam" id="TIGR02890">
    <property type="entry name" value="bacill_yteA"/>
    <property type="match status" value="1"/>
</dbReference>
<keyword evidence="1" id="KW-0479">Metal-binding</keyword>
<keyword evidence="7" id="KW-1185">Reference proteome</keyword>
<keyword evidence="2" id="KW-0863">Zinc-finger</keyword>
<feature type="zinc finger region" description="dksA C4-type" evidence="4">
    <location>
        <begin position="95"/>
        <end position="119"/>
    </location>
</feature>
<keyword evidence="3" id="KW-0862">Zinc</keyword>
<sequence length="241" mass="27167">MNPLTKQAVAGLRNQLIEDRQRIEQKLIDNEHYGLGDSQRVLTGELSPIDNHPGDLATETYERGKDIALLEQDELHLARIDEALEAMNKGEYGLCRSCGNPIPLERLQALPETLYCVEHSPQRDESHHRSVEEEFLNPPFGRSSLDEQSSYAGFDGEDAWQIVESWGNSNTPALAEDTDIEYEKFMIEADENEGFVEPIESFLATDITGTHVSVVRSRKYRQYLESGEGDPLLEAGTNEED</sequence>
<dbReference type="Pfam" id="PF01258">
    <property type="entry name" value="zf-dskA_traR"/>
    <property type="match status" value="1"/>
</dbReference>
<reference evidence="6 7" key="1">
    <citation type="submission" date="2018-06" db="EMBL/GenBank/DDBJ databases">
        <title>Paenibacillus imtechensis sp. nov.</title>
        <authorList>
            <person name="Pinnaka A.K."/>
            <person name="Singh H."/>
            <person name="Kaur M."/>
        </authorList>
    </citation>
    <scope>NUCLEOTIDE SEQUENCE [LARGE SCALE GENOMIC DNA]</scope>
    <source>
        <strain evidence="6 7">SMB1</strain>
    </source>
</reference>
<protein>
    <submittedName>
        <fullName evidence="6">Molecular chaperone DnaK</fullName>
    </submittedName>
</protein>
<evidence type="ECO:0000256" key="4">
    <source>
        <dbReference type="PROSITE-ProRule" id="PRU00510"/>
    </source>
</evidence>
<dbReference type="PANTHER" id="PTHR33823:SF4">
    <property type="entry name" value="GENERAL STRESS PROTEIN 16O"/>
    <property type="match status" value="1"/>
</dbReference>
<dbReference type="InterPro" id="IPR037187">
    <property type="entry name" value="DnaK_N"/>
</dbReference>
<dbReference type="GO" id="GO:0008270">
    <property type="term" value="F:zinc ion binding"/>
    <property type="evidence" value="ECO:0007669"/>
    <property type="project" value="UniProtKB-KW"/>
</dbReference>
<evidence type="ECO:0000256" key="2">
    <source>
        <dbReference type="ARBA" id="ARBA00022771"/>
    </source>
</evidence>
<dbReference type="RefSeq" id="WP_111148683.1">
    <property type="nucleotide sequence ID" value="NZ_QKRB01000055.1"/>
</dbReference>
<dbReference type="EMBL" id="QKRB01000055">
    <property type="protein sequence ID" value="PZD93872.1"/>
    <property type="molecule type" value="Genomic_DNA"/>
</dbReference>
<evidence type="ECO:0000256" key="1">
    <source>
        <dbReference type="ARBA" id="ARBA00022723"/>
    </source>
</evidence>
<dbReference type="PROSITE" id="PS51128">
    <property type="entry name" value="ZF_DKSA_2"/>
    <property type="match status" value="1"/>
</dbReference>
<evidence type="ECO:0000313" key="7">
    <source>
        <dbReference type="Proteomes" id="UP000249522"/>
    </source>
</evidence>
<accession>A0A2W1LFR6</accession>
<dbReference type="SUPFAM" id="SSF109635">
    <property type="entry name" value="DnaK suppressor protein DksA, alpha-hairpin domain"/>
    <property type="match status" value="1"/>
</dbReference>
<dbReference type="OrthoDB" id="9811543at2"/>
<feature type="domain" description="Zinc finger DksA/TraR C4-type" evidence="5">
    <location>
        <begin position="90"/>
        <end position="118"/>
    </location>
</feature>
<dbReference type="InterPro" id="IPR014240">
    <property type="entry name" value="YteA"/>
</dbReference>
<evidence type="ECO:0000256" key="3">
    <source>
        <dbReference type="ARBA" id="ARBA00022833"/>
    </source>
</evidence>
<dbReference type="Proteomes" id="UP000249522">
    <property type="component" value="Unassembled WGS sequence"/>
</dbReference>
<organism evidence="6 7">
    <name type="scientific">Paenibacillus sambharensis</name>
    <dbReference type="NCBI Taxonomy" id="1803190"/>
    <lineage>
        <taxon>Bacteria</taxon>
        <taxon>Bacillati</taxon>
        <taxon>Bacillota</taxon>
        <taxon>Bacilli</taxon>
        <taxon>Bacillales</taxon>
        <taxon>Paenibacillaceae</taxon>
        <taxon>Paenibacillus</taxon>
    </lineage>
</organism>
<evidence type="ECO:0000259" key="5">
    <source>
        <dbReference type="Pfam" id="PF01258"/>
    </source>
</evidence>
<proteinExistence type="predicted"/>
<dbReference type="AlphaFoldDB" id="A0A2W1LFR6"/>
<dbReference type="SUPFAM" id="SSF57716">
    <property type="entry name" value="Glucocorticoid receptor-like (DNA-binding domain)"/>
    <property type="match status" value="1"/>
</dbReference>
<comment type="caution">
    <text evidence="6">The sequence shown here is derived from an EMBL/GenBank/DDBJ whole genome shotgun (WGS) entry which is preliminary data.</text>
</comment>
<evidence type="ECO:0000313" key="6">
    <source>
        <dbReference type="EMBL" id="PZD93872.1"/>
    </source>
</evidence>
<dbReference type="InterPro" id="IPR000962">
    <property type="entry name" value="Znf_DskA_TraR"/>
</dbReference>
<name>A0A2W1LFR6_9BACL</name>
<dbReference type="Gene3D" id="1.20.120.910">
    <property type="entry name" value="DksA, coiled-coil domain"/>
    <property type="match status" value="1"/>
</dbReference>
<gene>
    <name evidence="6" type="ORF">DNH61_20450</name>
</gene>